<organism evidence="2 3">
    <name type="scientific">Dreissena polymorpha</name>
    <name type="common">Zebra mussel</name>
    <name type="synonym">Mytilus polymorpha</name>
    <dbReference type="NCBI Taxonomy" id="45954"/>
    <lineage>
        <taxon>Eukaryota</taxon>
        <taxon>Metazoa</taxon>
        <taxon>Spiralia</taxon>
        <taxon>Lophotrochozoa</taxon>
        <taxon>Mollusca</taxon>
        <taxon>Bivalvia</taxon>
        <taxon>Autobranchia</taxon>
        <taxon>Heteroconchia</taxon>
        <taxon>Euheterodonta</taxon>
        <taxon>Imparidentia</taxon>
        <taxon>Neoheterodontei</taxon>
        <taxon>Myida</taxon>
        <taxon>Dreissenoidea</taxon>
        <taxon>Dreissenidae</taxon>
        <taxon>Dreissena</taxon>
    </lineage>
</organism>
<sequence length="135" mass="14994">MSSSKESKLKKIDDHVVTTTKKTTQAKTSKGSKRSKTNLHSNKHSASPQPSTSGFNAPHIDDCDSELTDDEADSTPCCVCGNTSPDATNLIYTLEIIQWGKCDKCSHWTHLKYCTPVRCLRRNSTFICPHCENEC</sequence>
<feature type="region of interest" description="Disordered" evidence="1">
    <location>
        <begin position="1"/>
        <end position="73"/>
    </location>
</feature>
<feature type="compositionally biased region" description="Acidic residues" evidence="1">
    <location>
        <begin position="63"/>
        <end position="73"/>
    </location>
</feature>
<gene>
    <name evidence="2" type="ORF">DPMN_160614</name>
</gene>
<proteinExistence type="predicted"/>
<keyword evidence="3" id="KW-1185">Reference proteome</keyword>
<reference evidence="2" key="1">
    <citation type="journal article" date="2019" name="bioRxiv">
        <title>The Genome of the Zebra Mussel, Dreissena polymorpha: A Resource for Invasive Species Research.</title>
        <authorList>
            <person name="McCartney M.A."/>
            <person name="Auch B."/>
            <person name="Kono T."/>
            <person name="Mallez S."/>
            <person name="Zhang Y."/>
            <person name="Obille A."/>
            <person name="Becker A."/>
            <person name="Abrahante J.E."/>
            <person name="Garbe J."/>
            <person name="Badalamenti J.P."/>
            <person name="Herman A."/>
            <person name="Mangelson H."/>
            <person name="Liachko I."/>
            <person name="Sullivan S."/>
            <person name="Sone E.D."/>
            <person name="Koren S."/>
            <person name="Silverstein K.A.T."/>
            <person name="Beckman K.B."/>
            <person name="Gohl D.M."/>
        </authorList>
    </citation>
    <scope>NUCLEOTIDE SEQUENCE</scope>
    <source>
        <strain evidence="2">Duluth1</strain>
        <tissue evidence="2">Whole animal</tissue>
    </source>
</reference>
<dbReference type="InterPro" id="IPR011011">
    <property type="entry name" value="Znf_FYVE_PHD"/>
</dbReference>
<accession>A0A9D4EMJ7</accession>
<feature type="compositionally biased region" description="Basic and acidic residues" evidence="1">
    <location>
        <begin position="1"/>
        <end position="16"/>
    </location>
</feature>
<evidence type="ECO:0000313" key="2">
    <source>
        <dbReference type="EMBL" id="KAH3782695.1"/>
    </source>
</evidence>
<evidence type="ECO:0000256" key="1">
    <source>
        <dbReference type="SAM" id="MobiDB-lite"/>
    </source>
</evidence>
<comment type="caution">
    <text evidence="2">The sequence shown here is derived from an EMBL/GenBank/DDBJ whole genome shotgun (WGS) entry which is preliminary data.</text>
</comment>
<feature type="compositionally biased region" description="Low complexity" evidence="1">
    <location>
        <begin position="18"/>
        <end position="29"/>
    </location>
</feature>
<name>A0A9D4EMJ7_DREPO</name>
<dbReference type="EMBL" id="JAIWYP010000008">
    <property type="protein sequence ID" value="KAH3782695.1"/>
    <property type="molecule type" value="Genomic_DNA"/>
</dbReference>
<dbReference type="SUPFAM" id="SSF57903">
    <property type="entry name" value="FYVE/PHD zinc finger"/>
    <property type="match status" value="1"/>
</dbReference>
<feature type="compositionally biased region" description="Basic residues" evidence="1">
    <location>
        <begin position="30"/>
        <end position="43"/>
    </location>
</feature>
<protein>
    <submittedName>
        <fullName evidence="2">Uncharacterized protein</fullName>
    </submittedName>
</protein>
<evidence type="ECO:0000313" key="3">
    <source>
        <dbReference type="Proteomes" id="UP000828390"/>
    </source>
</evidence>
<feature type="compositionally biased region" description="Polar residues" evidence="1">
    <location>
        <begin position="44"/>
        <end position="55"/>
    </location>
</feature>
<reference evidence="2" key="2">
    <citation type="submission" date="2020-11" db="EMBL/GenBank/DDBJ databases">
        <authorList>
            <person name="McCartney M.A."/>
            <person name="Auch B."/>
            <person name="Kono T."/>
            <person name="Mallez S."/>
            <person name="Becker A."/>
            <person name="Gohl D.M."/>
            <person name="Silverstein K.A.T."/>
            <person name="Koren S."/>
            <person name="Bechman K.B."/>
            <person name="Herman A."/>
            <person name="Abrahante J.E."/>
            <person name="Garbe J."/>
        </authorList>
    </citation>
    <scope>NUCLEOTIDE SEQUENCE</scope>
    <source>
        <strain evidence="2">Duluth1</strain>
        <tissue evidence="2">Whole animal</tissue>
    </source>
</reference>
<dbReference type="Proteomes" id="UP000828390">
    <property type="component" value="Unassembled WGS sequence"/>
</dbReference>
<dbReference type="AlphaFoldDB" id="A0A9D4EMJ7"/>